<name>A0ABN9LDJ9_9NEOB</name>
<protein>
    <submittedName>
        <fullName evidence="1">Uncharacterized protein</fullName>
    </submittedName>
</protein>
<keyword evidence="2" id="KW-1185">Reference proteome</keyword>
<proteinExistence type="predicted"/>
<dbReference type="EMBL" id="CAUEEQ010015529">
    <property type="protein sequence ID" value="CAJ0939375.1"/>
    <property type="molecule type" value="Genomic_DNA"/>
</dbReference>
<gene>
    <name evidence="1" type="ORF">RIMI_LOCUS7997055</name>
</gene>
<sequence>MREGPSMTSQSCDRDVITGPALIPTLGPEAAACTAHKRQDYNGPSELVTDAPRALRSEECIAVSRDDDVPVSRDRYVIILRDRNAWSGHQRVARSGKGQFWIRGADGRCEFYSKFRNQRIMENVFVKNSGRLRENAKEDCSEQTATKEEAIDALNEEFLQLVIESMDNQREFRALSVRTDSEPSVFNRIVEKRDLAGLLEIQRRHTAEKISAAERELLYLHPPDSSDFHTSDSNQDK</sequence>
<dbReference type="Proteomes" id="UP001176940">
    <property type="component" value="Unassembled WGS sequence"/>
</dbReference>
<reference evidence="1" key="1">
    <citation type="submission" date="2023-07" db="EMBL/GenBank/DDBJ databases">
        <authorList>
            <person name="Stuckert A."/>
        </authorList>
    </citation>
    <scope>NUCLEOTIDE SEQUENCE</scope>
</reference>
<organism evidence="1 2">
    <name type="scientific">Ranitomeya imitator</name>
    <name type="common">mimic poison frog</name>
    <dbReference type="NCBI Taxonomy" id="111125"/>
    <lineage>
        <taxon>Eukaryota</taxon>
        <taxon>Metazoa</taxon>
        <taxon>Chordata</taxon>
        <taxon>Craniata</taxon>
        <taxon>Vertebrata</taxon>
        <taxon>Euteleostomi</taxon>
        <taxon>Amphibia</taxon>
        <taxon>Batrachia</taxon>
        <taxon>Anura</taxon>
        <taxon>Neobatrachia</taxon>
        <taxon>Hyloidea</taxon>
        <taxon>Dendrobatidae</taxon>
        <taxon>Dendrobatinae</taxon>
        <taxon>Ranitomeya</taxon>
    </lineage>
</organism>
<comment type="caution">
    <text evidence="1">The sequence shown here is derived from an EMBL/GenBank/DDBJ whole genome shotgun (WGS) entry which is preliminary data.</text>
</comment>
<evidence type="ECO:0000313" key="1">
    <source>
        <dbReference type="EMBL" id="CAJ0939375.1"/>
    </source>
</evidence>
<accession>A0ABN9LDJ9</accession>
<evidence type="ECO:0000313" key="2">
    <source>
        <dbReference type="Proteomes" id="UP001176940"/>
    </source>
</evidence>